<dbReference type="EMBL" id="PVTH01000003">
    <property type="protein sequence ID" value="PRY53542.1"/>
    <property type="molecule type" value="Genomic_DNA"/>
</dbReference>
<evidence type="ECO:0000313" key="3">
    <source>
        <dbReference type="Proteomes" id="UP000238034"/>
    </source>
</evidence>
<comment type="caution">
    <text evidence="2">The sequence shown here is derived from an EMBL/GenBank/DDBJ whole genome shotgun (WGS) entry which is preliminary data.</text>
</comment>
<keyword evidence="1" id="KW-1133">Transmembrane helix</keyword>
<reference evidence="2 3" key="1">
    <citation type="submission" date="2018-03" db="EMBL/GenBank/DDBJ databases">
        <title>Genomic Encyclopedia of Type Strains, Phase III (KMG-III): the genomes of soil and plant-associated and newly described type strains.</title>
        <authorList>
            <person name="Whitman W."/>
        </authorList>
    </citation>
    <scope>NUCLEOTIDE SEQUENCE [LARGE SCALE GENOMIC DNA]</scope>
    <source>
        <strain evidence="2 3">CGMCC 1.9313</strain>
    </source>
</reference>
<dbReference type="RefSeq" id="WP_106292139.1">
    <property type="nucleotide sequence ID" value="NZ_PVTH01000003.1"/>
</dbReference>
<name>A0A2T0U6N0_9SPHI</name>
<keyword evidence="1" id="KW-0812">Transmembrane</keyword>
<evidence type="ECO:0000256" key="1">
    <source>
        <dbReference type="SAM" id="Phobius"/>
    </source>
</evidence>
<sequence length="85" mass="9349">MNLITSHPQTHALPEYISTAASGKKARFNQSSEGRKKFFHDLSEVPAHALDENDGVPLSSKESRFVWLAIIVGQVILGLTIYAVL</sequence>
<gene>
    <name evidence="2" type="ORF">B0I27_1036</name>
</gene>
<dbReference type="Proteomes" id="UP000238034">
    <property type="component" value="Unassembled WGS sequence"/>
</dbReference>
<protein>
    <submittedName>
        <fullName evidence="2">Uncharacterized protein</fullName>
    </submittedName>
</protein>
<evidence type="ECO:0000313" key="2">
    <source>
        <dbReference type="EMBL" id="PRY53542.1"/>
    </source>
</evidence>
<dbReference type="AlphaFoldDB" id="A0A2T0U6N0"/>
<accession>A0A2T0U6N0</accession>
<keyword evidence="3" id="KW-1185">Reference proteome</keyword>
<keyword evidence="1" id="KW-0472">Membrane</keyword>
<feature type="transmembrane region" description="Helical" evidence="1">
    <location>
        <begin position="65"/>
        <end position="84"/>
    </location>
</feature>
<organism evidence="2 3">
    <name type="scientific">Arcticibacter pallidicorallinus</name>
    <dbReference type="NCBI Taxonomy" id="1259464"/>
    <lineage>
        <taxon>Bacteria</taxon>
        <taxon>Pseudomonadati</taxon>
        <taxon>Bacteroidota</taxon>
        <taxon>Sphingobacteriia</taxon>
        <taxon>Sphingobacteriales</taxon>
        <taxon>Sphingobacteriaceae</taxon>
        <taxon>Arcticibacter</taxon>
    </lineage>
</organism>
<proteinExistence type="predicted"/>